<organism evidence="6 7">
    <name type="scientific">Candidatus Sulfomarinibacter kjeldsenii</name>
    <dbReference type="NCBI Taxonomy" id="2885994"/>
    <lineage>
        <taxon>Bacteria</taxon>
        <taxon>Pseudomonadati</taxon>
        <taxon>Acidobacteriota</taxon>
        <taxon>Thermoanaerobaculia</taxon>
        <taxon>Thermoanaerobaculales</taxon>
        <taxon>Candidatus Sulfomarinibacteraceae</taxon>
        <taxon>Candidatus Sulfomarinibacter</taxon>
    </lineage>
</organism>
<name>A0A8J6Y5X4_9BACT</name>
<gene>
    <name evidence="6" type="ORF">IFJ97_07270</name>
</gene>
<dbReference type="SUPFAM" id="SSF111331">
    <property type="entry name" value="NAD kinase/diacylglycerol kinase-like"/>
    <property type="match status" value="1"/>
</dbReference>
<keyword evidence="4" id="KW-0067">ATP-binding</keyword>
<evidence type="ECO:0000256" key="3">
    <source>
        <dbReference type="ARBA" id="ARBA00022777"/>
    </source>
</evidence>
<reference evidence="6 7" key="1">
    <citation type="submission" date="2020-08" db="EMBL/GenBank/DDBJ databases">
        <title>Acidobacteriota in marine sediments use diverse sulfur dissimilation pathways.</title>
        <authorList>
            <person name="Wasmund K."/>
        </authorList>
    </citation>
    <scope>NUCLEOTIDE SEQUENCE [LARGE SCALE GENOMIC DNA]</scope>
    <source>
        <strain evidence="6">MAG AM3-A</strain>
    </source>
</reference>
<dbReference type="AlphaFoldDB" id="A0A8J6Y5X4"/>
<dbReference type="Gene3D" id="2.60.200.40">
    <property type="match status" value="1"/>
</dbReference>
<dbReference type="Pfam" id="PF00781">
    <property type="entry name" value="DAGK_cat"/>
    <property type="match status" value="1"/>
</dbReference>
<evidence type="ECO:0000256" key="4">
    <source>
        <dbReference type="ARBA" id="ARBA00022840"/>
    </source>
</evidence>
<dbReference type="GO" id="GO:0016301">
    <property type="term" value="F:kinase activity"/>
    <property type="evidence" value="ECO:0007669"/>
    <property type="project" value="UniProtKB-KW"/>
</dbReference>
<dbReference type="PROSITE" id="PS50146">
    <property type="entry name" value="DAGK"/>
    <property type="match status" value="1"/>
</dbReference>
<evidence type="ECO:0000259" key="5">
    <source>
        <dbReference type="PROSITE" id="PS50146"/>
    </source>
</evidence>
<dbReference type="GO" id="GO:0005524">
    <property type="term" value="F:ATP binding"/>
    <property type="evidence" value="ECO:0007669"/>
    <property type="project" value="UniProtKB-KW"/>
</dbReference>
<comment type="caution">
    <text evidence="6">The sequence shown here is derived from an EMBL/GenBank/DDBJ whole genome shotgun (WGS) entry which is preliminary data.</text>
</comment>
<dbReference type="Proteomes" id="UP000598633">
    <property type="component" value="Unassembled WGS sequence"/>
</dbReference>
<keyword evidence="3" id="KW-0418">Kinase</keyword>
<dbReference type="EMBL" id="JACXWA010000120">
    <property type="protein sequence ID" value="MBD3871140.1"/>
    <property type="molecule type" value="Genomic_DNA"/>
</dbReference>
<evidence type="ECO:0000313" key="6">
    <source>
        <dbReference type="EMBL" id="MBD3871140.1"/>
    </source>
</evidence>
<keyword evidence="2" id="KW-0547">Nucleotide-binding</keyword>
<dbReference type="InterPro" id="IPR001206">
    <property type="entry name" value="Diacylglycerol_kinase_cat_dom"/>
</dbReference>
<protein>
    <recommendedName>
        <fullName evidence="5">DAGKc domain-containing protein</fullName>
    </recommendedName>
</protein>
<evidence type="ECO:0000256" key="2">
    <source>
        <dbReference type="ARBA" id="ARBA00022741"/>
    </source>
</evidence>
<proteinExistence type="predicted"/>
<evidence type="ECO:0000256" key="1">
    <source>
        <dbReference type="ARBA" id="ARBA00022679"/>
    </source>
</evidence>
<dbReference type="Pfam" id="PF19279">
    <property type="entry name" value="YegS_C"/>
    <property type="match status" value="1"/>
</dbReference>
<evidence type="ECO:0000313" key="7">
    <source>
        <dbReference type="Proteomes" id="UP000598633"/>
    </source>
</evidence>
<feature type="domain" description="DAGKc" evidence="5">
    <location>
        <begin position="1"/>
        <end position="129"/>
    </location>
</feature>
<dbReference type="Gene3D" id="3.40.50.10330">
    <property type="entry name" value="Probable inorganic polyphosphate/atp-NAD kinase, domain 1"/>
    <property type="match status" value="1"/>
</dbReference>
<dbReference type="InterPro" id="IPR016064">
    <property type="entry name" value="NAD/diacylglycerol_kinase_sf"/>
</dbReference>
<dbReference type="InterPro" id="IPR050187">
    <property type="entry name" value="Lipid_Phosphate_FormReg"/>
</dbReference>
<dbReference type="InterPro" id="IPR045540">
    <property type="entry name" value="YegS/DAGK_C"/>
</dbReference>
<keyword evidence="1" id="KW-0808">Transferase</keyword>
<accession>A0A8J6Y5X4</accession>
<dbReference type="PANTHER" id="PTHR12358:SF106">
    <property type="entry name" value="LIPID KINASE YEGS"/>
    <property type="match status" value="1"/>
</dbReference>
<dbReference type="InterPro" id="IPR017438">
    <property type="entry name" value="ATP-NAD_kinase_N"/>
</dbReference>
<dbReference type="GO" id="GO:0005886">
    <property type="term" value="C:plasma membrane"/>
    <property type="evidence" value="ECO:0007669"/>
    <property type="project" value="TreeGrafter"/>
</dbReference>
<sequence>MTPVPVILNPVAGGGRLLRQQGSLQAVAAGRGSELDIWISESPSHTIELAEKAASAEIPLVLAYGGDGTYNAVARGLLGSSTAMGVLPGGTTSVLAYEFGVPRPAQRSVDALLGGEDRAMRVGRTDDDDIVLLMLSAGPDSHVLERLRPSFKRLGGRVGVALQAIVEAMSGGALPRIRVTSNTTIDEAGWVIVGNSRCYGGKFCATPGASPFRDDLEVVSQRSNGRRAAVSFLFGIPSGRHVSRDDVVREVVDRVRLEAASPGAEVPYQIDGDVMGVLPVEVSIDPNPLWIRLPAQH</sequence>
<dbReference type="PANTHER" id="PTHR12358">
    <property type="entry name" value="SPHINGOSINE KINASE"/>
    <property type="match status" value="1"/>
</dbReference>